<accession>A0A094PZF0</accession>
<dbReference type="EMBL" id="JNSK01000047">
    <property type="protein sequence ID" value="KGA17225.1"/>
    <property type="molecule type" value="Genomic_DNA"/>
</dbReference>
<gene>
    <name evidence="1" type="ORF">GM50_12330</name>
</gene>
<proteinExistence type="predicted"/>
<reference evidence="1" key="1">
    <citation type="submission" date="2014-05" db="EMBL/GenBank/DDBJ databases">
        <title>Key roles for freshwater Actinobacteria revealed by deep metagenomic sequencing.</title>
        <authorList>
            <person name="Ghai R."/>
            <person name="Mizuno C.M."/>
            <person name="Picazo A."/>
            <person name="Camacho A."/>
            <person name="Rodriguez-Valera F."/>
        </authorList>
    </citation>
    <scope>NUCLEOTIDE SEQUENCE</scope>
</reference>
<comment type="caution">
    <text evidence="1">The sequence shown here is derived from an EMBL/GenBank/DDBJ whole genome shotgun (WGS) entry which is preliminary data.</text>
</comment>
<dbReference type="GO" id="GO:0003824">
    <property type="term" value="F:catalytic activity"/>
    <property type="evidence" value="ECO:0007669"/>
    <property type="project" value="InterPro"/>
</dbReference>
<dbReference type="InterPro" id="IPR016193">
    <property type="entry name" value="Cytidine_deaminase-like"/>
</dbReference>
<evidence type="ECO:0008006" key="2">
    <source>
        <dbReference type="Google" id="ProtNLM"/>
    </source>
</evidence>
<evidence type="ECO:0000313" key="1">
    <source>
        <dbReference type="EMBL" id="KGA17225.1"/>
    </source>
</evidence>
<dbReference type="SUPFAM" id="SSF53927">
    <property type="entry name" value="Cytidine deaminase-like"/>
    <property type="match status" value="1"/>
</dbReference>
<protein>
    <recommendedName>
        <fullName evidence="2">Cytidine deaminase</fullName>
    </recommendedName>
</protein>
<dbReference type="AlphaFoldDB" id="A0A094PZF0"/>
<organism evidence="1">
    <name type="scientific">freshwater metagenome</name>
    <dbReference type="NCBI Taxonomy" id="449393"/>
    <lineage>
        <taxon>unclassified sequences</taxon>
        <taxon>metagenomes</taxon>
        <taxon>ecological metagenomes</taxon>
    </lineage>
</organism>
<sequence length="107" mass="11080">MNSFENLEDQKLATLALATQKRTGAPQSAALRDSTGRTYVAISIATPELTLDAIQAVFTVAMASQISGIEAVVLAGNSTGATSVIYTHSPSAAIFHIDESGAITALR</sequence>
<name>A0A094PZF0_9ZZZZ</name>